<dbReference type="STRING" id="42253.NITMOv2_2027"/>
<dbReference type="KEGG" id="nmv:NITMOv2_2027"/>
<dbReference type="EMBL" id="CP011801">
    <property type="protein sequence ID" value="ALA58444.1"/>
    <property type="molecule type" value="Genomic_DNA"/>
</dbReference>
<sequence length="72" mass="8543">MRAQYDFSKMKDVRNPYRSLIKKPITIRLDNSTISYFKGLAEELGMPYQHLINLYLRDCALNQKKLAFKWAS</sequence>
<accession>A0A0K2GC70</accession>
<dbReference type="OrthoDB" id="5297245at2"/>
<dbReference type="PATRIC" id="fig|42253.5.peg.1999"/>
<proteinExistence type="predicted"/>
<reference evidence="1 2" key="1">
    <citation type="journal article" date="2015" name="Proc. Natl. Acad. Sci. U.S.A.">
        <title>Expanded metabolic versatility of ubiquitous nitrite-oxidizing bacteria from the genus Nitrospira.</title>
        <authorList>
            <person name="Koch H."/>
            <person name="Lucker S."/>
            <person name="Albertsen M."/>
            <person name="Kitzinger K."/>
            <person name="Herbold C."/>
            <person name="Spieck E."/>
            <person name="Nielsen P.H."/>
            <person name="Wagner M."/>
            <person name="Daims H."/>
        </authorList>
    </citation>
    <scope>NUCLEOTIDE SEQUENCE [LARGE SCALE GENOMIC DNA]</scope>
    <source>
        <strain evidence="1 2">NSP M-1</strain>
    </source>
</reference>
<evidence type="ECO:0000313" key="2">
    <source>
        <dbReference type="Proteomes" id="UP000069205"/>
    </source>
</evidence>
<dbReference type="RefSeq" id="WP_053379612.1">
    <property type="nucleotide sequence ID" value="NZ_CP011801.1"/>
</dbReference>
<evidence type="ECO:0000313" key="1">
    <source>
        <dbReference type="EMBL" id="ALA58444.1"/>
    </source>
</evidence>
<dbReference type="Proteomes" id="UP000069205">
    <property type="component" value="Chromosome"/>
</dbReference>
<dbReference type="AlphaFoldDB" id="A0A0K2GC70"/>
<organism evidence="1 2">
    <name type="scientific">Nitrospira moscoviensis</name>
    <dbReference type="NCBI Taxonomy" id="42253"/>
    <lineage>
        <taxon>Bacteria</taxon>
        <taxon>Pseudomonadati</taxon>
        <taxon>Nitrospirota</taxon>
        <taxon>Nitrospiria</taxon>
        <taxon>Nitrospirales</taxon>
        <taxon>Nitrospiraceae</taxon>
        <taxon>Nitrospira</taxon>
    </lineage>
</organism>
<protein>
    <recommendedName>
        <fullName evidence="3">Antitoxin</fullName>
    </recommendedName>
</protein>
<evidence type="ECO:0008006" key="3">
    <source>
        <dbReference type="Google" id="ProtNLM"/>
    </source>
</evidence>
<gene>
    <name evidence="1" type="ORF">NITMOv2_2027</name>
</gene>
<name>A0A0K2GC70_NITMO</name>
<keyword evidence="2" id="KW-1185">Reference proteome</keyword>
<dbReference type="InterPro" id="IPR025528">
    <property type="entry name" value="BrnA_antitoxin"/>
</dbReference>
<dbReference type="Pfam" id="PF14384">
    <property type="entry name" value="BrnA_antitoxin"/>
    <property type="match status" value="1"/>
</dbReference>